<feature type="transmembrane region" description="Helical" evidence="5">
    <location>
        <begin position="72"/>
        <end position="94"/>
    </location>
</feature>
<accession>A0A914YVB2</accession>
<organism evidence="7 8">
    <name type="scientific">Panagrolaimus superbus</name>
    <dbReference type="NCBI Taxonomy" id="310955"/>
    <lineage>
        <taxon>Eukaryota</taxon>
        <taxon>Metazoa</taxon>
        <taxon>Ecdysozoa</taxon>
        <taxon>Nematoda</taxon>
        <taxon>Chromadorea</taxon>
        <taxon>Rhabditida</taxon>
        <taxon>Tylenchina</taxon>
        <taxon>Panagrolaimomorpha</taxon>
        <taxon>Panagrolaimoidea</taxon>
        <taxon>Panagrolaimidae</taxon>
        <taxon>Panagrolaimus</taxon>
    </lineage>
</organism>
<evidence type="ECO:0000256" key="4">
    <source>
        <dbReference type="ARBA" id="ARBA00023136"/>
    </source>
</evidence>
<evidence type="ECO:0000256" key="5">
    <source>
        <dbReference type="SAM" id="Phobius"/>
    </source>
</evidence>
<keyword evidence="7" id="KW-1185">Reference proteome</keyword>
<evidence type="ECO:0000313" key="7">
    <source>
        <dbReference type="Proteomes" id="UP000887577"/>
    </source>
</evidence>
<dbReference type="Proteomes" id="UP000887577">
    <property type="component" value="Unplaced"/>
</dbReference>
<name>A0A914YVB2_9BILA</name>
<dbReference type="SUPFAM" id="SSF103473">
    <property type="entry name" value="MFS general substrate transporter"/>
    <property type="match status" value="1"/>
</dbReference>
<comment type="subcellular location">
    <subcellularLocation>
        <location evidence="1">Membrane</location>
        <topology evidence="1">Multi-pass membrane protein</topology>
    </subcellularLocation>
</comment>
<keyword evidence="4 5" id="KW-0472">Membrane</keyword>
<evidence type="ECO:0000256" key="3">
    <source>
        <dbReference type="ARBA" id="ARBA00022989"/>
    </source>
</evidence>
<reference evidence="8" key="1">
    <citation type="submission" date="2022-11" db="UniProtKB">
        <authorList>
            <consortium name="WormBaseParasite"/>
        </authorList>
    </citation>
    <scope>IDENTIFICATION</scope>
</reference>
<feature type="transmembrane region" description="Helical" evidence="5">
    <location>
        <begin position="263"/>
        <end position="285"/>
    </location>
</feature>
<feature type="transmembrane region" description="Helical" evidence="5">
    <location>
        <begin position="369"/>
        <end position="392"/>
    </location>
</feature>
<keyword evidence="2 5" id="KW-0812">Transmembrane</keyword>
<dbReference type="PANTHER" id="PTHR23510">
    <property type="entry name" value="INNER MEMBRANE TRANSPORT PROTEIN YAJR"/>
    <property type="match status" value="1"/>
</dbReference>
<evidence type="ECO:0000256" key="2">
    <source>
        <dbReference type="ARBA" id="ARBA00022692"/>
    </source>
</evidence>
<evidence type="ECO:0000259" key="6">
    <source>
        <dbReference type="PROSITE" id="PS50850"/>
    </source>
</evidence>
<evidence type="ECO:0000256" key="1">
    <source>
        <dbReference type="ARBA" id="ARBA00004141"/>
    </source>
</evidence>
<protein>
    <submittedName>
        <fullName evidence="8">Major facilitator superfamily (MFS) profile domain-containing protein</fullName>
    </submittedName>
</protein>
<feature type="transmembrane region" description="Helical" evidence="5">
    <location>
        <begin position="150"/>
        <end position="173"/>
    </location>
</feature>
<evidence type="ECO:0000313" key="8">
    <source>
        <dbReference type="WBParaSite" id="PSU_v2.g3917.t1"/>
    </source>
</evidence>
<feature type="transmembrane region" description="Helical" evidence="5">
    <location>
        <begin position="115"/>
        <end position="138"/>
    </location>
</feature>
<proteinExistence type="predicted"/>
<dbReference type="InterPro" id="IPR020846">
    <property type="entry name" value="MFS_dom"/>
</dbReference>
<feature type="transmembrane region" description="Helical" evidence="5">
    <location>
        <begin position="297"/>
        <end position="319"/>
    </location>
</feature>
<dbReference type="Pfam" id="PF07690">
    <property type="entry name" value="MFS_1"/>
    <property type="match status" value="1"/>
</dbReference>
<sequence length="393" mass="43614">MWPYIKFLNPNVSEIANGVFQGTSALGNAIASIFAGYLVNRLSNTKPPLIIAKALMIGATFVYLAVEWNTKAALYLLIAYQLIMGTASGFGNVYRTHIAMATQESERSRGYGLGMLSNSLGTILGPLVQLLFALIPYPGLKLLFGMHFNLFTAAVYLALITSIVGILALIFFFNGKLHVLSKEERVKQQLEIATVLPDVPIPITAAAAEEVKVEEVEEIKYDRIAVCILIFTKITQEINTLILLSIAMPYAMTVFEWNSHELILYQSLFMAPMGICSLIFSFCYIRFKFDKKISVRIALLIGLGLFMFFFIATFPWPFISQTIPYAHEKNATAYFKQSEAAAALAMYNHTGELVGCNIAYKWCETTPRIHIAVFSTSVILVLGIGIPFSSFLI</sequence>
<dbReference type="InterPro" id="IPR036259">
    <property type="entry name" value="MFS_trans_sf"/>
</dbReference>
<dbReference type="AlphaFoldDB" id="A0A914YVB2"/>
<keyword evidence="3 5" id="KW-1133">Transmembrane helix</keyword>
<dbReference type="PANTHER" id="PTHR23510:SF25">
    <property type="entry name" value="MFS DOMAIN-CONTAINING PROTEIN"/>
    <property type="match status" value="1"/>
</dbReference>
<dbReference type="InterPro" id="IPR011701">
    <property type="entry name" value="MFS"/>
</dbReference>
<dbReference type="WBParaSite" id="PSU_v2.g3917.t1">
    <property type="protein sequence ID" value="PSU_v2.g3917.t1"/>
    <property type="gene ID" value="PSU_v2.g3917"/>
</dbReference>
<feature type="transmembrane region" description="Helical" evidence="5">
    <location>
        <begin position="50"/>
        <end position="66"/>
    </location>
</feature>
<dbReference type="PROSITE" id="PS50850">
    <property type="entry name" value="MFS"/>
    <property type="match status" value="1"/>
</dbReference>
<dbReference type="GO" id="GO:0022857">
    <property type="term" value="F:transmembrane transporter activity"/>
    <property type="evidence" value="ECO:0007669"/>
    <property type="project" value="InterPro"/>
</dbReference>
<dbReference type="Gene3D" id="1.20.1250.20">
    <property type="entry name" value="MFS general substrate transporter like domains"/>
    <property type="match status" value="1"/>
</dbReference>
<dbReference type="InterPro" id="IPR051068">
    <property type="entry name" value="MFS_Domain-Containing_Protein"/>
</dbReference>
<feature type="domain" description="Major facilitator superfamily (MFS) profile" evidence="6">
    <location>
        <begin position="1"/>
        <end position="177"/>
    </location>
</feature>
<dbReference type="GO" id="GO:0005765">
    <property type="term" value="C:lysosomal membrane"/>
    <property type="evidence" value="ECO:0007669"/>
    <property type="project" value="TreeGrafter"/>
</dbReference>
<feature type="transmembrane region" description="Helical" evidence="5">
    <location>
        <begin position="20"/>
        <end position="38"/>
    </location>
</feature>